<evidence type="ECO:0000313" key="1">
    <source>
        <dbReference type="EMBL" id="MED6126474.1"/>
    </source>
</evidence>
<sequence>MTTYFTNDARTGHSLWKGWVLQRTSTAEDGCALMIVVGCSPTSVHRTPSLEPFTAGVDYTQRKQEEGDEKMKKKKSIEGVEILQVLGLDLVNHVWAKSGTWSKHGLGVVSL</sequence>
<gene>
    <name evidence="1" type="ORF">PIB30_078866</name>
</gene>
<organism evidence="1 2">
    <name type="scientific">Stylosanthes scabra</name>
    <dbReference type="NCBI Taxonomy" id="79078"/>
    <lineage>
        <taxon>Eukaryota</taxon>
        <taxon>Viridiplantae</taxon>
        <taxon>Streptophyta</taxon>
        <taxon>Embryophyta</taxon>
        <taxon>Tracheophyta</taxon>
        <taxon>Spermatophyta</taxon>
        <taxon>Magnoliopsida</taxon>
        <taxon>eudicotyledons</taxon>
        <taxon>Gunneridae</taxon>
        <taxon>Pentapetalae</taxon>
        <taxon>rosids</taxon>
        <taxon>fabids</taxon>
        <taxon>Fabales</taxon>
        <taxon>Fabaceae</taxon>
        <taxon>Papilionoideae</taxon>
        <taxon>50 kb inversion clade</taxon>
        <taxon>dalbergioids sensu lato</taxon>
        <taxon>Dalbergieae</taxon>
        <taxon>Pterocarpus clade</taxon>
        <taxon>Stylosanthes</taxon>
    </lineage>
</organism>
<keyword evidence="2" id="KW-1185">Reference proteome</keyword>
<reference evidence="1 2" key="1">
    <citation type="journal article" date="2023" name="Plants (Basel)">
        <title>Bridging the Gap: Combining Genomics and Transcriptomics Approaches to Understand Stylosanthes scabra, an Orphan Legume from the Brazilian Caatinga.</title>
        <authorList>
            <person name="Ferreira-Neto J.R.C."/>
            <person name="da Silva M.D."/>
            <person name="Binneck E."/>
            <person name="de Melo N.F."/>
            <person name="da Silva R.H."/>
            <person name="de Melo A.L.T.M."/>
            <person name="Pandolfi V."/>
            <person name="Bustamante F.O."/>
            <person name="Brasileiro-Vidal A.C."/>
            <person name="Benko-Iseppon A.M."/>
        </authorList>
    </citation>
    <scope>NUCLEOTIDE SEQUENCE [LARGE SCALE GENOMIC DNA]</scope>
    <source>
        <tissue evidence="1">Leaves</tissue>
    </source>
</reference>
<name>A0ABU6RR95_9FABA</name>
<accession>A0ABU6RR95</accession>
<dbReference type="Proteomes" id="UP001341840">
    <property type="component" value="Unassembled WGS sequence"/>
</dbReference>
<evidence type="ECO:0000313" key="2">
    <source>
        <dbReference type="Proteomes" id="UP001341840"/>
    </source>
</evidence>
<dbReference type="EMBL" id="JASCZI010031310">
    <property type="protein sequence ID" value="MED6126474.1"/>
    <property type="molecule type" value="Genomic_DNA"/>
</dbReference>
<proteinExistence type="predicted"/>
<protein>
    <submittedName>
        <fullName evidence="1">Uncharacterized protein</fullName>
    </submittedName>
</protein>
<comment type="caution">
    <text evidence="1">The sequence shown here is derived from an EMBL/GenBank/DDBJ whole genome shotgun (WGS) entry which is preliminary data.</text>
</comment>